<name>A0A392UG60_9FABA</name>
<protein>
    <submittedName>
        <fullName evidence="1">Uncharacterized protein</fullName>
    </submittedName>
</protein>
<dbReference type="Proteomes" id="UP000265520">
    <property type="component" value="Unassembled WGS sequence"/>
</dbReference>
<keyword evidence="2" id="KW-1185">Reference proteome</keyword>
<dbReference type="AlphaFoldDB" id="A0A392UG60"/>
<comment type="caution">
    <text evidence="1">The sequence shown here is derived from an EMBL/GenBank/DDBJ whole genome shotgun (WGS) entry which is preliminary data.</text>
</comment>
<reference evidence="1 2" key="1">
    <citation type="journal article" date="2018" name="Front. Plant Sci.">
        <title>Red Clover (Trifolium pratense) and Zigzag Clover (T. medium) - A Picture of Genomic Similarities and Differences.</title>
        <authorList>
            <person name="Dluhosova J."/>
            <person name="Istvanek J."/>
            <person name="Nedelnik J."/>
            <person name="Repkova J."/>
        </authorList>
    </citation>
    <scope>NUCLEOTIDE SEQUENCE [LARGE SCALE GENOMIC DNA]</scope>
    <source>
        <strain evidence="2">cv. 10/8</strain>
        <tissue evidence="1">Leaf</tissue>
    </source>
</reference>
<evidence type="ECO:0000313" key="1">
    <source>
        <dbReference type="EMBL" id="MCI72402.1"/>
    </source>
</evidence>
<dbReference type="EMBL" id="LXQA010817336">
    <property type="protein sequence ID" value="MCI72402.1"/>
    <property type="molecule type" value="Genomic_DNA"/>
</dbReference>
<organism evidence="1 2">
    <name type="scientific">Trifolium medium</name>
    <dbReference type="NCBI Taxonomy" id="97028"/>
    <lineage>
        <taxon>Eukaryota</taxon>
        <taxon>Viridiplantae</taxon>
        <taxon>Streptophyta</taxon>
        <taxon>Embryophyta</taxon>
        <taxon>Tracheophyta</taxon>
        <taxon>Spermatophyta</taxon>
        <taxon>Magnoliopsida</taxon>
        <taxon>eudicotyledons</taxon>
        <taxon>Gunneridae</taxon>
        <taxon>Pentapetalae</taxon>
        <taxon>rosids</taxon>
        <taxon>fabids</taxon>
        <taxon>Fabales</taxon>
        <taxon>Fabaceae</taxon>
        <taxon>Papilionoideae</taxon>
        <taxon>50 kb inversion clade</taxon>
        <taxon>NPAAA clade</taxon>
        <taxon>Hologalegina</taxon>
        <taxon>IRL clade</taxon>
        <taxon>Trifolieae</taxon>
        <taxon>Trifolium</taxon>
    </lineage>
</organism>
<evidence type="ECO:0000313" key="2">
    <source>
        <dbReference type="Proteomes" id="UP000265520"/>
    </source>
</evidence>
<accession>A0A392UG60</accession>
<feature type="non-terminal residue" evidence="1">
    <location>
        <position position="56"/>
    </location>
</feature>
<sequence length="56" mass="6513">MKQAQLSDLKKGIPSQICISHIKNIEKELDGLLKEKEQWWAQRAKANWLLHGDKNT</sequence>
<proteinExistence type="predicted"/>